<sequence length="1121" mass="123042">MEKEKEGSSSSRRSWPWKKKSSDKVAASLDVSARMLQHHTRAANEARQQSGERVKSVSEQLADALADITMKDNLVKQHAKVAEEAVCGWEKAEAEAVALKQQLDTALQQKLATEDRAAHLDGALKECMKQLRHVREEQEQLLHDTLVKKTREYDKLRVEMETKLAEASQILSQTRTELLESRAEGKALSNALQVRLEAMEKENSSLKFNVHVLNKELEIRSQEREDERKAADNAGKQQHESVKKIAKLEEECSRLRVLIRKKLPGPAALQRMRHEVEGLGKVDGVENRRRRSMGRSVSHLDPGSVAMMQENLQDMGYDGASGIAEKMVSIDEEMKMLKEALARRNEELHDAHITCAKTANRLALVQEELDQALGLQNQSKRQDVHALIKGSPRSGEEINGDASSDAWASALVAELDQFKKKSKPHSNGNNDSKRASLSFELMDDFVEMERLAKMSEPAKSENTYSDTASFDGPRESALTTASDQIQELECALASTRQELESANTTVHDLNAKLATAEEKLAALQTKNSANETLLTSLQDQLDRLNEIQSDMEKGGDGPPTLLDQMSGFSIKDILARGKESVQIGSALETSSSDGEEEHASVSDAESKASPNLLVASTAHTELAASISKIVQIIETLAQATGSEHTLLVSKQIDDISEILEADLHKESGQIAQSMHWKDAQLENGMQSLVLAGNKLLEGKADMVDFISELSLTLEGIMLLKPFKIPNQGTECDSKLAEHAASAKMNLDGLSCIALPPNKELEAGETLLEEEFPTTLNQSVGANAEVGNLRTEKSDNDDHLKAQEETSLSDQDRLQDDTTQGSEGLKEDELLEEELMVLSSANPRLVSDLQAVSGEMNHLHDKVAALEVQLQDERQQHQEVITKLEDLQHQIHKEIAAAALAECQRTILALGKQLKGMGAAPVAREPTDTLVDSSTDSGKSIEKLTQSMEFLRWQTEAEVVPYFPDIANTHNHSPSALRERSSPWVTTPELCTGGNQSPLPIPGRRQNGQQGRADQSFYSQKHEENGAHKLSNNLLNDGVGTVPPPSPGLSDFLGHGSMSVPPSPARSPAPVLWSLRNRTNNGPKSLGEDSVLEETPPQKPRTSSTFSRFYSRSRSGSSGSSG</sequence>
<keyword evidence="2 3" id="KW-0175">Coiled coil</keyword>
<dbReference type="Gene3D" id="1.20.5.340">
    <property type="match status" value="1"/>
</dbReference>
<keyword evidence="6" id="KW-1185">Reference proteome</keyword>
<feature type="region of interest" description="Disordered" evidence="4">
    <location>
        <begin position="454"/>
        <end position="482"/>
    </location>
</feature>
<feature type="region of interest" description="Disordered" evidence="4">
    <location>
        <begin position="222"/>
        <end position="242"/>
    </location>
</feature>
<feature type="region of interest" description="Disordered" evidence="4">
    <location>
        <begin position="585"/>
        <end position="608"/>
    </location>
</feature>
<accession>A0ABP0VZA4</accession>
<comment type="similarity">
    <text evidence="1">Belongs to the FPP family.</text>
</comment>
<evidence type="ECO:0000256" key="1">
    <source>
        <dbReference type="ARBA" id="ARBA00005921"/>
    </source>
</evidence>
<dbReference type="EMBL" id="OZ020107">
    <property type="protein sequence ID" value="CAK9259851.1"/>
    <property type="molecule type" value="Genomic_DNA"/>
</dbReference>
<feature type="region of interest" description="Disordered" evidence="4">
    <location>
        <begin position="787"/>
        <end position="825"/>
    </location>
</feature>
<dbReference type="PANTHER" id="PTHR31580">
    <property type="entry name" value="FILAMENT-LIKE PLANT PROTEIN 4"/>
    <property type="match status" value="1"/>
</dbReference>
<proteinExistence type="inferred from homology"/>
<feature type="compositionally biased region" description="Polar residues" evidence="4">
    <location>
        <begin position="1005"/>
        <end position="1015"/>
    </location>
</feature>
<evidence type="ECO:0000313" key="6">
    <source>
        <dbReference type="Proteomes" id="UP001497444"/>
    </source>
</evidence>
<feature type="coiled-coil region" evidence="3">
    <location>
        <begin position="855"/>
        <end position="889"/>
    </location>
</feature>
<dbReference type="PANTHER" id="PTHR31580:SF4">
    <property type="entry name" value="FILAMENT-LIKE PLANT PROTEIN 6"/>
    <property type="match status" value="1"/>
</dbReference>
<feature type="region of interest" description="Disordered" evidence="4">
    <location>
        <begin position="1029"/>
        <end position="1121"/>
    </location>
</feature>
<feature type="compositionally biased region" description="Basic and acidic residues" evidence="4">
    <location>
        <begin position="597"/>
        <end position="606"/>
    </location>
</feature>
<feature type="region of interest" description="Disordered" evidence="4">
    <location>
        <begin position="989"/>
        <end position="1015"/>
    </location>
</feature>
<dbReference type="Proteomes" id="UP001497444">
    <property type="component" value="Chromosome 12"/>
</dbReference>
<feature type="region of interest" description="Disordered" evidence="4">
    <location>
        <begin position="1"/>
        <end position="23"/>
    </location>
</feature>
<dbReference type="InterPro" id="IPR008587">
    <property type="entry name" value="FPP_plant"/>
</dbReference>
<organism evidence="5 6">
    <name type="scientific">Sphagnum jensenii</name>
    <dbReference type="NCBI Taxonomy" id="128206"/>
    <lineage>
        <taxon>Eukaryota</taxon>
        <taxon>Viridiplantae</taxon>
        <taxon>Streptophyta</taxon>
        <taxon>Embryophyta</taxon>
        <taxon>Bryophyta</taxon>
        <taxon>Sphagnophytina</taxon>
        <taxon>Sphagnopsida</taxon>
        <taxon>Sphagnales</taxon>
        <taxon>Sphagnaceae</taxon>
        <taxon>Sphagnum</taxon>
    </lineage>
</organism>
<name>A0ABP0VZA4_9BRYO</name>
<feature type="compositionally biased region" description="Basic and acidic residues" evidence="4">
    <location>
        <begin position="789"/>
        <end position="815"/>
    </location>
</feature>
<evidence type="ECO:0000256" key="4">
    <source>
        <dbReference type="SAM" id="MobiDB-lite"/>
    </source>
</evidence>
<protein>
    <submittedName>
        <fullName evidence="5">Uncharacterized protein</fullName>
    </submittedName>
</protein>
<evidence type="ECO:0000256" key="3">
    <source>
        <dbReference type="SAM" id="Coils"/>
    </source>
</evidence>
<reference evidence="5" key="1">
    <citation type="submission" date="2024-02" db="EMBL/GenBank/DDBJ databases">
        <authorList>
            <consortium name="ELIXIR-Norway"/>
            <consortium name="Elixir Norway"/>
        </authorList>
    </citation>
    <scope>NUCLEOTIDE SEQUENCE</scope>
</reference>
<gene>
    <name evidence="5" type="ORF">CSSPJE1EN1_LOCUS5329</name>
</gene>
<feature type="compositionally biased region" description="Low complexity" evidence="4">
    <location>
        <begin position="1100"/>
        <end position="1121"/>
    </location>
</feature>
<evidence type="ECO:0000313" key="5">
    <source>
        <dbReference type="EMBL" id="CAK9259851.1"/>
    </source>
</evidence>
<feature type="coiled-coil region" evidence="3">
    <location>
        <begin position="89"/>
        <end position="166"/>
    </location>
</feature>
<evidence type="ECO:0000256" key="2">
    <source>
        <dbReference type="ARBA" id="ARBA00023054"/>
    </source>
</evidence>
<dbReference type="Pfam" id="PF05911">
    <property type="entry name" value="FPP"/>
    <property type="match status" value="1"/>
</dbReference>